<comment type="caution">
    <text evidence="6">The sequence shown here is derived from an EMBL/GenBank/DDBJ whole genome shotgun (WGS) entry which is preliminary data.</text>
</comment>
<dbReference type="PANTHER" id="PTHR11527">
    <property type="entry name" value="HEAT-SHOCK PROTEIN 20 FAMILY MEMBER"/>
    <property type="match status" value="1"/>
</dbReference>
<evidence type="ECO:0000256" key="2">
    <source>
        <dbReference type="RuleBase" id="RU003616"/>
    </source>
</evidence>
<dbReference type="CDD" id="cd06464">
    <property type="entry name" value="ACD_sHsps-like"/>
    <property type="match status" value="1"/>
</dbReference>
<evidence type="ECO:0000259" key="4">
    <source>
        <dbReference type="PROSITE" id="PS01031"/>
    </source>
</evidence>
<evidence type="ECO:0000256" key="1">
    <source>
        <dbReference type="PROSITE-ProRule" id="PRU00285"/>
    </source>
</evidence>
<evidence type="ECO:0000259" key="5">
    <source>
        <dbReference type="PROSITE" id="PS51203"/>
    </source>
</evidence>
<dbReference type="InterPro" id="IPR031107">
    <property type="entry name" value="Small_HSP"/>
</dbReference>
<dbReference type="PROSITE" id="PS51203">
    <property type="entry name" value="CS"/>
    <property type="match status" value="1"/>
</dbReference>
<dbReference type="RefSeq" id="WP_069457627.1">
    <property type="nucleotide sequence ID" value="NZ_LYBW01000049.1"/>
</dbReference>
<dbReference type="STRING" id="1752398.A8M32_06650"/>
<dbReference type="Proteomes" id="UP000094342">
    <property type="component" value="Unassembled WGS sequence"/>
</dbReference>
<dbReference type="SUPFAM" id="SSF49764">
    <property type="entry name" value="HSP20-like chaperones"/>
    <property type="match status" value="1"/>
</dbReference>
<organism evidence="6 7">
    <name type="scientific">Sinorhizobium alkalisoli</name>
    <dbReference type="NCBI Taxonomy" id="1752398"/>
    <lineage>
        <taxon>Bacteria</taxon>
        <taxon>Pseudomonadati</taxon>
        <taxon>Pseudomonadota</taxon>
        <taxon>Alphaproteobacteria</taxon>
        <taxon>Hyphomicrobiales</taxon>
        <taxon>Rhizobiaceae</taxon>
        <taxon>Sinorhizobium/Ensifer group</taxon>
        <taxon>Sinorhizobium</taxon>
    </lineage>
</organism>
<dbReference type="InterPro" id="IPR007052">
    <property type="entry name" value="CS_dom"/>
</dbReference>
<dbReference type="Gene3D" id="2.60.40.790">
    <property type="match status" value="1"/>
</dbReference>
<feature type="domain" description="SHSP" evidence="4">
    <location>
        <begin position="51"/>
        <end position="164"/>
    </location>
</feature>
<dbReference type="EMBL" id="LYBW01000049">
    <property type="protein sequence ID" value="ODR92110.1"/>
    <property type="molecule type" value="Genomic_DNA"/>
</dbReference>
<protein>
    <submittedName>
        <fullName evidence="6">Type III effector protein</fullName>
    </submittedName>
</protein>
<evidence type="ECO:0000313" key="7">
    <source>
        <dbReference type="Proteomes" id="UP000094342"/>
    </source>
</evidence>
<keyword evidence="7" id="KW-1185">Reference proteome</keyword>
<name>A0A1E3VET9_9HYPH</name>
<feature type="compositionally biased region" description="Polar residues" evidence="3">
    <location>
        <begin position="169"/>
        <end position="183"/>
    </location>
</feature>
<evidence type="ECO:0000313" key="6">
    <source>
        <dbReference type="EMBL" id="ODR92110.1"/>
    </source>
</evidence>
<reference evidence="7" key="1">
    <citation type="submission" date="2016-05" db="EMBL/GenBank/DDBJ databases">
        <authorList>
            <person name="Li Y."/>
        </authorList>
    </citation>
    <scope>NUCLEOTIDE SEQUENCE [LARGE SCALE GENOMIC DNA]</scope>
    <source>
        <strain evidence="7">YIC4027</strain>
    </source>
</reference>
<dbReference type="AlphaFoldDB" id="A0A1E3VET9"/>
<sequence>MARNPLSPFRSGGLTSRGLGDPFLSLHEEMNRLFDDAFRGRFGGPSQRGSEAGSMILPDIDVSETENQVRICAELPGVREEDIDVSLNDDTLTIRGEKKFERKDEKENYHFMERSYGTFQRSLRLPYSVDPDKVEADFADGVLTVTLPKGAEQERSRKIQVQRGKRQESISAEGSQSGKQSEGQRGGKSGKG</sequence>
<dbReference type="PROSITE" id="PS01031">
    <property type="entry name" value="SHSP"/>
    <property type="match status" value="1"/>
</dbReference>
<proteinExistence type="inferred from homology"/>
<feature type="region of interest" description="Disordered" evidence="3">
    <location>
        <begin position="149"/>
        <end position="192"/>
    </location>
</feature>
<dbReference type="OrthoDB" id="9808910at2"/>
<dbReference type="Pfam" id="PF00011">
    <property type="entry name" value="HSP20"/>
    <property type="match status" value="1"/>
</dbReference>
<dbReference type="InterPro" id="IPR008978">
    <property type="entry name" value="HSP20-like_chaperone"/>
</dbReference>
<gene>
    <name evidence="6" type="ORF">A8M32_06650</name>
</gene>
<feature type="domain" description="CS" evidence="5">
    <location>
        <begin position="55"/>
        <end position="159"/>
    </location>
</feature>
<dbReference type="InterPro" id="IPR002068">
    <property type="entry name" value="A-crystallin/Hsp20_dom"/>
</dbReference>
<comment type="similarity">
    <text evidence="1 2">Belongs to the small heat shock protein (HSP20) family.</text>
</comment>
<accession>A0A1E3VET9</accession>
<evidence type="ECO:0000256" key="3">
    <source>
        <dbReference type="SAM" id="MobiDB-lite"/>
    </source>
</evidence>